<protein>
    <recommendedName>
        <fullName evidence="3">Transposase</fullName>
    </recommendedName>
</protein>
<evidence type="ECO:0000313" key="2">
    <source>
        <dbReference type="Proteomes" id="UP000192847"/>
    </source>
</evidence>
<keyword evidence="2" id="KW-1185">Reference proteome</keyword>
<dbReference type="Pfam" id="PF13384">
    <property type="entry name" value="HTH_23"/>
    <property type="match status" value="1"/>
</dbReference>
<gene>
    <name evidence="1" type="ORF">BST46_01715</name>
</gene>
<evidence type="ECO:0000313" key="1">
    <source>
        <dbReference type="EMBL" id="ORB81742.1"/>
    </source>
</evidence>
<name>A0ABX3TSB0_9MYCO</name>
<accession>A0ABX3TSB0</accession>
<sequence length="122" mass="13578">MKRLPREDQVRRDARIAELTRAGMSARRIAELVGVTPRTVARVRARAGIAKPYTGANPMTDDEIRRAAFLLDDGASYGEVERTLGRSNVTIRKHLPGRSIWRPGGGQEIQMMRRQLAAIGGR</sequence>
<dbReference type="EMBL" id="MVIL01000003">
    <property type="protein sequence ID" value="ORB81742.1"/>
    <property type="molecule type" value="Genomic_DNA"/>
</dbReference>
<comment type="caution">
    <text evidence="1">The sequence shown here is derived from an EMBL/GenBank/DDBJ whole genome shotgun (WGS) entry which is preliminary data.</text>
</comment>
<dbReference type="RefSeq" id="WP_023870742.1">
    <property type="nucleotide sequence ID" value="NZ_MVIL01000003.1"/>
</dbReference>
<reference evidence="1 2" key="1">
    <citation type="submission" date="2017-02" db="EMBL/GenBank/DDBJ databases">
        <title>The new phylogeny of genus Mycobacterium.</title>
        <authorList>
            <person name="Tortoli E."/>
            <person name="Trovato A."/>
            <person name="Cirillo D.M."/>
        </authorList>
    </citation>
    <scope>NUCLEOTIDE SEQUENCE [LARGE SCALE GENOMIC DNA]</scope>
    <source>
        <strain evidence="1 2">CCUG 56329</strain>
    </source>
</reference>
<evidence type="ECO:0008006" key="3">
    <source>
        <dbReference type="Google" id="ProtNLM"/>
    </source>
</evidence>
<organism evidence="1 2">
    <name type="scientific">Mycobacterium timonense</name>
    <dbReference type="NCBI Taxonomy" id="701043"/>
    <lineage>
        <taxon>Bacteria</taxon>
        <taxon>Bacillati</taxon>
        <taxon>Actinomycetota</taxon>
        <taxon>Actinomycetes</taxon>
        <taxon>Mycobacteriales</taxon>
        <taxon>Mycobacteriaceae</taxon>
        <taxon>Mycobacterium</taxon>
        <taxon>Mycobacterium avium complex (MAC)</taxon>
    </lineage>
</organism>
<proteinExistence type="predicted"/>
<dbReference type="Proteomes" id="UP000192847">
    <property type="component" value="Unassembled WGS sequence"/>
</dbReference>